<organism evidence="2 3">
    <name type="scientific">Phytohabitans rumicis</name>
    <dbReference type="NCBI Taxonomy" id="1076125"/>
    <lineage>
        <taxon>Bacteria</taxon>
        <taxon>Bacillati</taxon>
        <taxon>Actinomycetota</taxon>
        <taxon>Actinomycetes</taxon>
        <taxon>Micromonosporales</taxon>
        <taxon>Micromonosporaceae</taxon>
    </lineage>
</organism>
<protein>
    <recommendedName>
        <fullName evidence="1">Peptidase M16 C-terminal domain-containing protein</fullName>
    </recommendedName>
</protein>
<evidence type="ECO:0000313" key="2">
    <source>
        <dbReference type="EMBL" id="GFJ91404.1"/>
    </source>
</evidence>
<evidence type="ECO:0000259" key="1">
    <source>
        <dbReference type="Pfam" id="PF05193"/>
    </source>
</evidence>
<dbReference type="Pfam" id="PF05193">
    <property type="entry name" value="Peptidase_M16_C"/>
    <property type="match status" value="1"/>
</dbReference>
<sequence length="318" mass="34906">MRGPRLTEENLRNQVDVVKEEIRVNVLNRPYGGFPWLKLPPVMFDTFPNAHDGYGSFDDLESATVADAAEFFQRYYASGNAVLTVAGDLDVAETTALVERHFGDVPARPAPARPAFAEPDLTGERRESYEDPLAPLPAVASAWRVPDPLDDFAAYLPYVVLAEVLTDGDASRLVERLVLRDRTVTSVGGYLGFMGEPWEVRDPTALLLQAHLPPGGDVDKVLRTVDEELDKMATEGLADGELARTQARMATHLLRDTDAALGRALRMAVLEQQRGTPELLNDLPRLVGEVTEEQIRKAAATLVPQRRATVEVIAGGNR</sequence>
<gene>
    <name evidence="2" type="ORF">Prum_050460</name>
</gene>
<reference evidence="2 3" key="2">
    <citation type="submission" date="2020-03" db="EMBL/GenBank/DDBJ databases">
        <authorList>
            <person name="Ichikawa N."/>
            <person name="Kimura A."/>
            <person name="Kitahashi Y."/>
            <person name="Uohara A."/>
        </authorList>
    </citation>
    <scope>NUCLEOTIDE SEQUENCE [LARGE SCALE GENOMIC DNA]</scope>
    <source>
        <strain evidence="2 3">NBRC 108638</strain>
    </source>
</reference>
<dbReference type="InterPro" id="IPR011249">
    <property type="entry name" value="Metalloenz_LuxS/M16"/>
</dbReference>
<reference evidence="2 3" key="1">
    <citation type="submission" date="2020-03" db="EMBL/GenBank/DDBJ databases">
        <title>Whole genome shotgun sequence of Phytohabitans rumicis NBRC 108638.</title>
        <authorList>
            <person name="Komaki H."/>
            <person name="Tamura T."/>
        </authorList>
    </citation>
    <scope>NUCLEOTIDE SEQUENCE [LARGE SCALE GENOMIC DNA]</scope>
    <source>
        <strain evidence="2 3">NBRC 108638</strain>
    </source>
</reference>
<dbReference type="InterPro" id="IPR007863">
    <property type="entry name" value="Peptidase_M16_C"/>
</dbReference>
<feature type="domain" description="Peptidase M16 C-terminal" evidence="1">
    <location>
        <begin position="63"/>
        <end position="248"/>
    </location>
</feature>
<dbReference type="InterPro" id="IPR050626">
    <property type="entry name" value="Peptidase_M16"/>
</dbReference>
<dbReference type="SUPFAM" id="SSF63411">
    <property type="entry name" value="LuxS/MPP-like metallohydrolase"/>
    <property type="match status" value="2"/>
</dbReference>
<dbReference type="EMBL" id="BLPG01000001">
    <property type="protein sequence ID" value="GFJ91404.1"/>
    <property type="molecule type" value="Genomic_DNA"/>
</dbReference>
<dbReference type="PANTHER" id="PTHR43690:SF17">
    <property type="entry name" value="PROTEIN YHJJ"/>
    <property type="match status" value="1"/>
</dbReference>
<keyword evidence="3" id="KW-1185">Reference proteome</keyword>
<dbReference type="Proteomes" id="UP000482960">
    <property type="component" value="Unassembled WGS sequence"/>
</dbReference>
<evidence type="ECO:0000313" key="3">
    <source>
        <dbReference type="Proteomes" id="UP000482960"/>
    </source>
</evidence>
<name>A0A6V8L5B9_9ACTN</name>
<accession>A0A6V8L5B9</accession>
<dbReference type="PANTHER" id="PTHR43690">
    <property type="entry name" value="NARDILYSIN"/>
    <property type="match status" value="1"/>
</dbReference>
<dbReference type="GO" id="GO:0046872">
    <property type="term" value="F:metal ion binding"/>
    <property type="evidence" value="ECO:0007669"/>
    <property type="project" value="InterPro"/>
</dbReference>
<dbReference type="Gene3D" id="3.30.830.10">
    <property type="entry name" value="Metalloenzyme, LuxS/M16 peptidase-like"/>
    <property type="match status" value="2"/>
</dbReference>
<proteinExistence type="predicted"/>
<dbReference type="AlphaFoldDB" id="A0A6V8L5B9"/>
<comment type="caution">
    <text evidence="2">The sequence shown here is derived from an EMBL/GenBank/DDBJ whole genome shotgun (WGS) entry which is preliminary data.</text>
</comment>